<dbReference type="Proteomes" id="UP000184509">
    <property type="component" value="Unassembled WGS sequence"/>
</dbReference>
<protein>
    <submittedName>
        <fullName evidence="3">DNA-binding protein, histone-like, putative</fullName>
    </submittedName>
</protein>
<dbReference type="Pfam" id="PF18291">
    <property type="entry name" value="HU-HIG"/>
    <property type="match status" value="1"/>
</dbReference>
<keyword evidence="4" id="KW-1185">Reference proteome</keyword>
<reference evidence="3 4" key="1">
    <citation type="submission" date="2016-11" db="EMBL/GenBank/DDBJ databases">
        <authorList>
            <person name="Jaros S."/>
            <person name="Januszkiewicz K."/>
            <person name="Wedrychowicz H."/>
        </authorList>
    </citation>
    <scope>NUCLEOTIDE SEQUENCE [LARGE SCALE GENOMIC DNA]</scope>
    <source>
        <strain evidence="3 4">DSM 26991</strain>
    </source>
</reference>
<organism evidence="3 4">
    <name type="scientific">Bacteroides luti</name>
    <dbReference type="NCBI Taxonomy" id="1297750"/>
    <lineage>
        <taxon>Bacteria</taxon>
        <taxon>Pseudomonadati</taxon>
        <taxon>Bacteroidota</taxon>
        <taxon>Bacteroidia</taxon>
        <taxon>Bacteroidales</taxon>
        <taxon>Bacteroidaceae</taxon>
        <taxon>Bacteroides</taxon>
    </lineage>
</organism>
<dbReference type="OrthoDB" id="1041450at2"/>
<dbReference type="RefSeq" id="WP_073401110.1">
    <property type="nucleotide sequence ID" value="NZ_FQTV01000007.1"/>
</dbReference>
<accession>A0A1M5ATK1</accession>
<proteinExistence type="predicted"/>
<evidence type="ECO:0000259" key="2">
    <source>
        <dbReference type="Pfam" id="PF18291"/>
    </source>
</evidence>
<sequence length="131" mass="14743">MGIPYKFKEINDNLSKDTKKKGGVHPIIKSREKLNTKALAEYIAGNDPVLRTEMELAITKTFSAIEKALKNGYTVALNDYGAFQLSAQFREDFDPEEPHRAESIEVKSVNFRASTKMKKRISAAGFEKSDK</sequence>
<evidence type="ECO:0000313" key="4">
    <source>
        <dbReference type="Proteomes" id="UP000184509"/>
    </source>
</evidence>
<keyword evidence="1 3" id="KW-0238">DNA-binding</keyword>
<gene>
    <name evidence="3" type="ORF">SAMN05444405_10792</name>
</gene>
<dbReference type="STRING" id="1297750.SAMN05444405_10792"/>
<feature type="domain" description="HU" evidence="2">
    <location>
        <begin position="1"/>
        <end position="128"/>
    </location>
</feature>
<dbReference type="AlphaFoldDB" id="A0A1M5ATK1"/>
<dbReference type="EMBL" id="FQTV01000007">
    <property type="protein sequence ID" value="SHF33540.1"/>
    <property type="molecule type" value="Genomic_DNA"/>
</dbReference>
<dbReference type="InterPro" id="IPR041607">
    <property type="entry name" value="HU-HIG"/>
</dbReference>
<dbReference type="InterPro" id="IPR010992">
    <property type="entry name" value="IHF-like_DNA-bd_dom_sf"/>
</dbReference>
<evidence type="ECO:0000313" key="3">
    <source>
        <dbReference type="EMBL" id="SHF33540.1"/>
    </source>
</evidence>
<name>A0A1M5ATK1_9BACE</name>
<dbReference type="Gene3D" id="4.10.520.10">
    <property type="entry name" value="IHF-like DNA-binding proteins"/>
    <property type="match status" value="1"/>
</dbReference>
<dbReference type="SUPFAM" id="SSF47729">
    <property type="entry name" value="IHF-like DNA-binding proteins"/>
    <property type="match status" value="1"/>
</dbReference>
<dbReference type="GO" id="GO:0003677">
    <property type="term" value="F:DNA binding"/>
    <property type="evidence" value="ECO:0007669"/>
    <property type="project" value="UniProtKB-KW"/>
</dbReference>
<evidence type="ECO:0000256" key="1">
    <source>
        <dbReference type="ARBA" id="ARBA00023125"/>
    </source>
</evidence>